<feature type="chain" id="PRO_5028909987" evidence="1">
    <location>
        <begin position="20"/>
        <end position="218"/>
    </location>
</feature>
<feature type="signal peptide" evidence="1">
    <location>
        <begin position="1"/>
        <end position="19"/>
    </location>
</feature>
<evidence type="ECO:0000313" key="2">
    <source>
        <dbReference type="EMBL" id="MTJ05909.1"/>
    </source>
</evidence>
<evidence type="ECO:0000256" key="1">
    <source>
        <dbReference type="SAM" id="SignalP"/>
    </source>
</evidence>
<gene>
    <name evidence="2" type="ORF">FH759_14665</name>
</gene>
<organism evidence="2 3">
    <name type="scientific">Sediminimonas qiaohouensis</name>
    <dbReference type="NCBI Taxonomy" id="552061"/>
    <lineage>
        <taxon>Bacteria</taxon>
        <taxon>Pseudomonadati</taxon>
        <taxon>Pseudomonadota</taxon>
        <taxon>Alphaproteobacteria</taxon>
        <taxon>Rhodobacterales</taxon>
        <taxon>Roseobacteraceae</taxon>
        <taxon>Sediminimonas</taxon>
    </lineage>
</organism>
<name>A0A7C9HC85_9RHOB</name>
<accession>A0A7C9HC85</accession>
<evidence type="ECO:0000313" key="3">
    <source>
        <dbReference type="Proteomes" id="UP000483078"/>
    </source>
</evidence>
<dbReference type="EMBL" id="VENJ01000030">
    <property type="protein sequence ID" value="MTJ05909.1"/>
    <property type="molecule type" value="Genomic_DNA"/>
</dbReference>
<dbReference type="RefSeq" id="WP_273251057.1">
    <property type="nucleotide sequence ID" value="NZ_VENJ01000030.1"/>
</dbReference>
<protein>
    <submittedName>
        <fullName evidence="2">Uncharacterized protein</fullName>
    </submittedName>
</protein>
<keyword evidence="1" id="KW-0732">Signal</keyword>
<proteinExistence type="predicted"/>
<dbReference type="AlphaFoldDB" id="A0A7C9HC85"/>
<dbReference type="Proteomes" id="UP000483078">
    <property type="component" value="Unassembled WGS sequence"/>
</dbReference>
<comment type="caution">
    <text evidence="2">The sequence shown here is derived from an EMBL/GenBank/DDBJ whole genome shotgun (WGS) entry which is preliminary data.</text>
</comment>
<sequence>MLRALTILAMLWAGSAATAGVWMQDPGNGQVIVSAYPGTSAASSYSGLYAEFGLTPRLTAGLDTGRAVSGNAKAVVFMRRALPVPGLKGPTGLTAAAELGLGRIARQAVLRPGLSLGHGIDGALGQGWLAIDTLAEIGLTRRTLDFKMDMTIGLRPRDGLRAMLQLQAGQSPDDPPFARLVPSLVMGLGGGMQLELGLAHTLRGPRHTGAKIALWRRF</sequence>
<reference evidence="2 3" key="1">
    <citation type="submission" date="2019-06" db="EMBL/GenBank/DDBJ databases">
        <title>Enrichment of Autotrophic Halophilic Microorganisms from Red Sea Brine Pool Using Microbial Electrosynthesis System.</title>
        <authorList>
            <person name="Alqahtani M.F."/>
            <person name="Bajracharya S."/>
            <person name="Katuri K.P."/>
            <person name="Ali M."/>
            <person name="Saikaly P.E."/>
        </authorList>
    </citation>
    <scope>NUCLEOTIDE SEQUENCE [LARGE SCALE GENOMIC DNA]</scope>
    <source>
        <strain evidence="2">MES6</strain>
    </source>
</reference>